<proteinExistence type="predicted"/>
<accession>A0AAV4XWX1</accession>
<keyword evidence="2" id="KW-1185">Reference proteome</keyword>
<evidence type="ECO:0000313" key="2">
    <source>
        <dbReference type="Proteomes" id="UP001054945"/>
    </source>
</evidence>
<sequence>MEWVNVLGQDRPVSHIQLATARVVVSFLSNMECVNLLGQGSKTVSQIQLATARVAVSFLSNIARIGRLAKYNVTTFLLSPSNKIWNALTFLAREGQLAKYH</sequence>
<dbReference type="EMBL" id="BPLR01001074">
    <property type="protein sequence ID" value="GIY99667.1"/>
    <property type="molecule type" value="Genomic_DNA"/>
</dbReference>
<dbReference type="AlphaFoldDB" id="A0AAV4XWX1"/>
<name>A0AAV4XWX1_CAEEX</name>
<evidence type="ECO:0000313" key="1">
    <source>
        <dbReference type="EMBL" id="GIY99667.1"/>
    </source>
</evidence>
<organism evidence="1 2">
    <name type="scientific">Caerostris extrusa</name>
    <name type="common">Bark spider</name>
    <name type="synonym">Caerostris bankana</name>
    <dbReference type="NCBI Taxonomy" id="172846"/>
    <lineage>
        <taxon>Eukaryota</taxon>
        <taxon>Metazoa</taxon>
        <taxon>Ecdysozoa</taxon>
        <taxon>Arthropoda</taxon>
        <taxon>Chelicerata</taxon>
        <taxon>Arachnida</taxon>
        <taxon>Araneae</taxon>
        <taxon>Araneomorphae</taxon>
        <taxon>Entelegynae</taxon>
        <taxon>Araneoidea</taxon>
        <taxon>Araneidae</taxon>
        <taxon>Caerostris</taxon>
    </lineage>
</organism>
<dbReference type="Proteomes" id="UP001054945">
    <property type="component" value="Unassembled WGS sequence"/>
</dbReference>
<reference evidence="1 2" key="1">
    <citation type="submission" date="2021-06" db="EMBL/GenBank/DDBJ databases">
        <title>Caerostris extrusa draft genome.</title>
        <authorList>
            <person name="Kono N."/>
            <person name="Arakawa K."/>
        </authorList>
    </citation>
    <scope>NUCLEOTIDE SEQUENCE [LARGE SCALE GENOMIC DNA]</scope>
</reference>
<gene>
    <name evidence="1" type="ORF">CEXT_226111</name>
</gene>
<comment type="caution">
    <text evidence="1">The sequence shown here is derived from an EMBL/GenBank/DDBJ whole genome shotgun (WGS) entry which is preliminary data.</text>
</comment>
<protein>
    <submittedName>
        <fullName evidence="1">Uncharacterized protein</fullName>
    </submittedName>
</protein>